<reference evidence="2 3" key="1">
    <citation type="submission" date="2016-11" db="EMBL/GenBank/DDBJ databases">
        <title>Genome sequence of Sphingomonas jeddahensis G39.</title>
        <authorList>
            <person name="Poehlein A."/>
            <person name="Wuebbeler J.H."/>
            <person name="Steinbuechel A."/>
            <person name="Daniel R."/>
        </authorList>
    </citation>
    <scope>NUCLEOTIDE SEQUENCE [LARGE SCALE GENOMIC DNA]</scope>
    <source>
        <strain evidence="2 3">G39</strain>
    </source>
</reference>
<evidence type="ECO:0008006" key="4">
    <source>
        <dbReference type="Google" id="ProtNLM"/>
    </source>
</evidence>
<organism evidence="2 3">
    <name type="scientific">Sphingomonas jeddahensis</name>
    <dbReference type="NCBI Taxonomy" id="1915074"/>
    <lineage>
        <taxon>Bacteria</taxon>
        <taxon>Pseudomonadati</taxon>
        <taxon>Pseudomonadota</taxon>
        <taxon>Alphaproteobacteria</taxon>
        <taxon>Sphingomonadales</taxon>
        <taxon>Sphingomonadaceae</taxon>
        <taxon>Sphingomonas</taxon>
    </lineage>
</organism>
<evidence type="ECO:0000256" key="1">
    <source>
        <dbReference type="SAM" id="SignalP"/>
    </source>
</evidence>
<dbReference type="STRING" id="1915074.SPHI_08710"/>
<name>A0A1V2EW06_9SPHN</name>
<comment type="caution">
    <text evidence="2">The sequence shown here is derived from an EMBL/GenBank/DDBJ whole genome shotgun (WGS) entry which is preliminary data.</text>
</comment>
<dbReference type="RefSeq" id="WP_076743666.1">
    <property type="nucleotide sequence ID" value="NZ_MPSB01000003.1"/>
</dbReference>
<evidence type="ECO:0000313" key="2">
    <source>
        <dbReference type="EMBL" id="ONF96677.1"/>
    </source>
</evidence>
<gene>
    <name evidence="2" type="ORF">SPHI_08710</name>
</gene>
<proteinExistence type="predicted"/>
<keyword evidence="3" id="KW-1185">Reference proteome</keyword>
<keyword evidence="1" id="KW-0732">Signal</keyword>
<dbReference type="EMBL" id="MPSB01000003">
    <property type="protein sequence ID" value="ONF96677.1"/>
    <property type="molecule type" value="Genomic_DNA"/>
</dbReference>
<evidence type="ECO:0000313" key="3">
    <source>
        <dbReference type="Proteomes" id="UP000188729"/>
    </source>
</evidence>
<dbReference type="Proteomes" id="UP000188729">
    <property type="component" value="Unassembled WGS sequence"/>
</dbReference>
<protein>
    <recommendedName>
        <fullName evidence="4">DUF922 domain-containing protein</fullName>
    </recommendedName>
</protein>
<dbReference type="OrthoDB" id="7506756at2"/>
<sequence>MNLIITAGLLLGSPTAGAPMADAHRVEIDHRGQRVDVTYRSDMDVAHKQVGAVSAPGRAGTLRCTWQANVSVQREARSAAGHVLTRTIASDAPIEGSRPGWCSGQRNAIAQDVAARTGEVRQHLLAVAERDREALALELDAAHSPVRS</sequence>
<accession>A0A1V2EW06</accession>
<dbReference type="AlphaFoldDB" id="A0A1V2EW06"/>
<feature type="chain" id="PRO_5012662972" description="DUF922 domain-containing protein" evidence="1">
    <location>
        <begin position="19"/>
        <end position="148"/>
    </location>
</feature>
<feature type="signal peptide" evidence="1">
    <location>
        <begin position="1"/>
        <end position="18"/>
    </location>
</feature>